<keyword evidence="3" id="KW-1185">Reference proteome</keyword>
<reference evidence="3" key="1">
    <citation type="submission" date="2016-02" db="EMBL/GenBank/DDBJ databases">
        <title>Comparative genomics of biotechnologically important yeasts.</title>
        <authorList>
            <consortium name="DOE Joint Genome Institute"/>
            <person name="Riley R."/>
            <person name="Haridas S."/>
            <person name="Wolfe K.H."/>
            <person name="Lopes M.R."/>
            <person name="Hittinger C.T."/>
            <person name="Goker M."/>
            <person name="Salamov A."/>
            <person name="Wisecaver J."/>
            <person name="Long T.M."/>
            <person name="Aerts A.L."/>
            <person name="Barry K."/>
            <person name="Choi C."/>
            <person name="Clum A."/>
            <person name="Coughlan A.Y."/>
            <person name="Deshpande S."/>
            <person name="Douglass A.P."/>
            <person name="Hanson S.J."/>
            <person name="Klenk H.-P."/>
            <person name="Labutti K."/>
            <person name="Lapidus A."/>
            <person name="Lindquist E."/>
            <person name="Lipzen A."/>
            <person name="Meier-Kolthoff J.P."/>
            <person name="Ohm R.A."/>
            <person name="Otillar R.P."/>
            <person name="Pangilinan J."/>
            <person name="Peng Y."/>
            <person name="Rokas A."/>
            <person name="Rosa C.A."/>
            <person name="Scheuner C."/>
            <person name="Sibirny A.A."/>
            <person name="Slot J.C."/>
            <person name="Stielow J.B."/>
            <person name="Sun H."/>
            <person name="Kurtzman C.P."/>
            <person name="Blackwell M."/>
            <person name="Jeffries T.W."/>
            <person name="Grigoriev I.V."/>
        </authorList>
    </citation>
    <scope>NUCLEOTIDE SEQUENCE [LARGE SCALE GENOMIC DNA]</scope>
    <source>
        <strain evidence="3">NRRL Y-17796</strain>
    </source>
</reference>
<evidence type="ECO:0000256" key="1">
    <source>
        <dbReference type="SAM" id="Coils"/>
    </source>
</evidence>
<name>A0A1E4TFP4_9ASCO</name>
<dbReference type="Proteomes" id="UP000095023">
    <property type="component" value="Unassembled WGS sequence"/>
</dbReference>
<evidence type="ECO:0000313" key="2">
    <source>
        <dbReference type="EMBL" id="ODV90595.1"/>
    </source>
</evidence>
<sequence>MDKYAKRPRSQPIYDDDIETSIRTVEQLNNDLIKRSNSIKRLESILSVAREREIKGFELQSQLEEDLMNALTETKKLKDKIASLTKMLHEQKSLLQEERSAHKNTKESLAAIKVALSQAVTQQKKEPSSQYNIEAELPDDKENNASGYLNFAPRATKASNSASIPRSASRKTLQALERCSQDLMLLEQKEAVYKEQIASLQNEVEELHDRLSMQRHEHNMATKSNKRYSVDGDSDLMACLADELSGLNSIPSVSILNDNMTYHDPATSQKPFLELLHRLLWDHNTPMAKTSSPCNPYSSIERISMNKFIQIPCTHNVDHSVTPLSLLSNNICKPARTRETQQTSSDLTALEID</sequence>
<keyword evidence="1" id="KW-0175">Coiled coil</keyword>
<dbReference type="EMBL" id="KV453842">
    <property type="protein sequence ID" value="ODV90595.1"/>
    <property type="molecule type" value="Genomic_DNA"/>
</dbReference>
<protein>
    <submittedName>
        <fullName evidence="2">Uncharacterized protein</fullName>
    </submittedName>
</protein>
<gene>
    <name evidence="2" type="ORF">CANCADRAFT_2325</name>
</gene>
<accession>A0A1E4TFP4</accession>
<organism evidence="2 3">
    <name type="scientific">Tortispora caseinolytica NRRL Y-17796</name>
    <dbReference type="NCBI Taxonomy" id="767744"/>
    <lineage>
        <taxon>Eukaryota</taxon>
        <taxon>Fungi</taxon>
        <taxon>Dikarya</taxon>
        <taxon>Ascomycota</taxon>
        <taxon>Saccharomycotina</taxon>
        <taxon>Trigonopsidomycetes</taxon>
        <taxon>Trigonopsidales</taxon>
        <taxon>Trigonopsidaceae</taxon>
        <taxon>Tortispora</taxon>
    </lineage>
</organism>
<feature type="coiled-coil region" evidence="1">
    <location>
        <begin position="176"/>
        <end position="217"/>
    </location>
</feature>
<evidence type="ECO:0000313" key="3">
    <source>
        <dbReference type="Proteomes" id="UP000095023"/>
    </source>
</evidence>
<proteinExistence type="predicted"/>
<dbReference type="AlphaFoldDB" id="A0A1E4TFP4"/>